<proteinExistence type="predicted"/>
<evidence type="ECO:0000313" key="2">
    <source>
        <dbReference type="Proteomes" id="UP000024635"/>
    </source>
</evidence>
<name>A0A016UP96_9BILA</name>
<dbReference type="Proteomes" id="UP000024635">
    <property type="component" value="Unassembled WGS sequence"/>
</dbReference>
<dbReference type="EMBL" id="JARK01001368">
    <property type="protein sequence ID" value="EYC16751.1"/>
    <property type="molecule type" value="Genomic_DNA"/>
</dbReference>
<keyword evidence="2" id="KW-1185">Reference proteome</keyword>
<organism evidence="1 2">
    <name type="scientific">Ancylostoma ceylanicum</name>
    <dbReference type="NCBI Taxonomy" id="53326"/>
    <lineage>
        <taxon>Eukaryota</taxon>
        <taxon>Metazoa</taxon>
        <taxon>Ecdysozoa</taxon>
        <taxon>Nematoda</taxon>
        <taxon>Chromadorea</taxon>
        <taxon>Rhabditida</taxon>
        <taxon>Rhabditina</taxon>
        <taxon>Rhabditomorpha</taxon>
        <taxon>Strongyloidea</taxon>
        <taxon>Ancylostomatidae</taxon>
        <taxon>Ancylostomatinae</taxon>
        <taxon>Ancylostoma</taxon>
    </lineage>
</organism>
<accession>A0A016UP96</accession>
<gene>
    <name evidence="1" type="primary">Acey_s0032.g2473</name>
    <name evidence="1" type="ORF">Y032_0032g2473</name>
</gene>
<protein>
    <submittedName>
        <fullName evidence="1">Uncharacterized protein</fullName>
    </submittedName>
</protein>
<evidence type="ECO:0000313" key="1">
    <source>
        <dbReference type="EMBL" id="EYC16751.1"/>
    </source>
</evidence>
<reference evidence="2" key="1">
    <citation type="journal article" date="2015" name="Nat. Genet.">
        <title>The genome and transcriptome of the zoonotic hookworm Ancylostoma ceylanicum identify infection-specific gene families.</title>
        <authorList>
            <person name="Schwarz E.M."/>
            <person name="Hu Y."/>
            <person name="Antoshechkin I."/>
            <person name="Miller M.M."/>
            <person name="Sternberg P.W."/>
            <person name="Aroian R.V."/>
        </authorList>
    </citation>
    <scope>NUCLEOTIDE SEQUENCE</scope>
    <source>
        <strain evidence="2">HY135</strain>
    </source>
</reference>
<dbReference type="AlphaFoldDB" id="A0A016UP96"/>
<comment type="caution">
    <text evidence="1">The sequence shown here is derived from an EMBL/GenBank/DDBJ whole genome shotgun (WGS) entry which is preliminary data.</text>
</comment>
<sequence length="66" mass="7468">MRSNSLLFENSFFVRSANWLQKLPENLLSSQDSYSFKRKLQSCTGSVTFNPTSFGGLADRAGFRAR</sequence>